<comment type="subcellular location">
    <subcellularLocation>
        <location evidence="1">Nucleus</location>
    </subcellularLocation>
</comment>
<proteinExistence type="inferred from homology"/>
<feature type="compositionally biased region" description="Basic and acidic residues" evidence="5">
    <location>
        <begin position="185"/>
        <end position="201"/>
    </location>
</feature>
<name>K0TRC6_THAOC</name>
<feature type="region of interest" description="Disordered" evidence="5">
    <location>
        <begin position="165"/>
        <end position="227"/>
    </location>
</feature>
<dbReference type="SMART" id="SM00415">
    <property type="entry name" value="HSF"/>
    <property type="match status" value="1"/>
</dbReference>
<dbReference type="PRINTS" id="PR00056">
    <property type="entry name" value="HSFDOMAIN"/>
</dbReference>
<accession>K0TRC6</accession>
<evidence type="ECO:0000259" key="6">
    <source>
        <dbReference type="SMART" id="SM00415"/>
    </source>
</evidence>
<gene>
    <name evidence="7" type="ORF">THAOC_00599</name>
</gene>
<protein>
    <recommendedName>
        <fullName evidence="6">HSF-type DNA-binding domain-containing protein</fullName>
    </recommendedName>
</protein>
<dbReference type="Pfam" id="PF00447">
    <property type="entry name" value="HSF_DNA-bind"/>
    <property type="match status" value="1"/>
</dbReference>
<evidence type="ECO:0000256" key="3">
    <source>
        <dbReference type="ARBA" id="ARBA00023242"/>
    </source>
</evidence>
<evidence type="ECO:0000256" key="2">
    <source>
        <dbReference type="ARBA" id="ARBA00023125"/>
    </source>
</evidence>
<feature type="domain" description="HSF-type DNA-binding" evidence="6">
    <location>
        <begin position="42"/>
        <end position="137"/>
    </location>
</feature>
<dbReference type="OrthoDB" id="44091at2759"/>
<organism evidence="7 8">
    <name type="scientific">Thalassiosira oceanica</name>
    <name type="common">Marine diatom</name>
    <dbReference type="NCBI Taxonomy" id="159749"/>
    <lineage>
        <taxon>Eukaryota</taxon>
        <taxon>Sar</taxon>
        <taxon>Stramenopiles</taxon>
        <taxon>Ochrophyta</taxon>
        <taxon>Bacillariophyta</taxon>
        <taxon>Coscinodiscophyceae</taxon>
        <taxon>Thalassiosirophycidae</taxon>
        <taxon>Thalassiosirales</taxon>
        <taxon>Thalassiosiraceae</taxon>
        <taxon>Thalassiosira</taxon>
    </lineage>
</organism>
<evidence type="ECO:0000256" key="1">
    <source>
        <dbReference type="ARBA" id="ARBA00004123"/>
    </source>
</evidence>
<sequence length="423" mass="48023">MNSIGFYRAPAPTEPLRFVDHTYRDYSRFLEAGGKLITHKKSTDNFPARLHRILSNEEHSDVICWMPHGRAWKILDKRRFMEEVAPKYYVNKKFASFVRQLSGWGFKRLHQKKDFGCYYHECFLRGVPEITCLIRRLPPGKGRTIPSIDCEPDFYTLARLHPLPDRTTKSKGLPSSEVKPRNLVRLKDREEQPARKNETAELSRSPPAALSNARLEPSGVLKHPREISTDKSKKMKFLERAKAEVDIAFAQGYVPDYQVIVDSFPTAEERKPAQVQAQMRSAASQEGMLARSPTLLVDAPQPVSAIPVNLWVDIHGRAIGFSEVNYSCGSPQPPTMQRQHNLAMQRIHGMPPPIINSSFEGANASRRIHNEMPPPTAVGLPMHNDDGFTPHHVKMHQKLYNGSDKVKPIYIHKPAASEDTSRL</sequence>
<keyword evidence="3" id="KW-0539">Nucleus</keyword>
<keyword evidence="2" id="KW-0238">DNA-binding</keyword>
<evidence type="ECO:0000313" key="7">
    <source>
        <dbReference type="EMBL" id="EJK77562.1"/>
    </source>
</evidence>
<evidence type="ECO:0000313" key="8">
    <source>
        <dbReference type="Proteomes" id="UP000266841"/>
    </source>
</evidence>
<evidence type="ECO:0000256" key="4">
    <source>
        <dbReference type="RuleBase" id="RU004020"/>
    </source>
</evidence>
<dbReference type="EMBL" id="AGNL01000711">
    <property type="protein sequence ID" value="EJK77562.1"/>
    <property type="molecule type" value="Genomic_DNA"/>
</dbReference>
<dbReference type="GO" id="GO:0043565">
    <property type="term" value="F:sequence-specific DNA binding"/>
    <property type="evidence" value="ECO:0007669"/>
    <property type="project" value="InterPro"/>
</dbReference>
<reference evidence="7 8" key="1">
    <citation type="journal article" date="2012" name="Genome Biol.">
        <title>Genome and low-iron response of an oceanic diatom adapted to chronic iron limitation.</title>
        <authorList>
            <person name="Lommer M."/>
            <person name="Specht M."/>
            <person name="Roy A.S."/>
            <person name="Kraemer L."/>
            <person name="Andreson R."/>
            <person name="Gutowska M.A."/>
            <person name="Wolf J."/>
            <person name="Bergner S.V."/>
            <person name="Schilhabel M.B."/>
            <person name="Klostermeier U.C."/>
            <person name="Beiko R.G."/>
            <person name="Rosenstiel P."/>
            <person name="Hippler M."/>
            <person name="Laroche J."/>
        </authorList>
    </citation>
    <scope>NUCLEOTIDE SEQUENCE [LARGE SCALE GENOMIC DNA]</scope>
    <source>
        <strain evidence="7 8">CCMP1005</strain>
    </source>
</reference>
<dbReference type="InterPro" id="IPR036388">
    <property type="entry name" value="WH-like_DNA-bd_sf"/>
</dbReference>
<dbReference type="AlphaFoldDB" id="K0TRC6"/>
<comment type="caution">
    <text evidence="7">The sequence shown here is derived from an EMBL/GenBank/DDBJ whole genome shotgun (WGS) entry which is preliminary data.</text>
</comment>
<dbReference type="SUPFAM" id="SSF46785">
    <property type="entry name" value="Winged helix' DNA-binding domain"/>
    <property type="match status" value="1"/>
</dbReference>
<dbReference type="PANTHER" id="PTHR10015">
    <property type="entry name" value="HEAT SHOCK TRANSCRIPTION FACTOR"/>
    <property type="match status" value="1"/>
</dbReference>
<dbReference type="Gene3D" id="1.10.10.10">
    <property type="entry name" value="Winged helix-like DNA-binding domain superfamily/Winged helix DNA-binding domain"/>
    <property type="match status" value="1"/>
</dbReference>
<dbReference type="Proteomes" id="UP000266841">
    <property type="component" value="Unassembled WGS sequence"/>
</dbReference>
<comment type="similarity">
    <text evidence="4">Belongs to the HSF family.</text>
</comment>
<dbReference type="GO" id="GO:0003700">
    <property type="term" value="F:DNA-binding transcription factor activity"/>
    <property type="evidence" value="ECO:0007669"/>
    <property type="project" value="InterPro"/>
</dbReference>
<keyword evidence="8" id="KW-1185">Reference proteome</keyword>
<evidence type="ECO:0000256" key="5">
    <source>
        <dbReference type="SAM" id="MobiDB-lite"/>
    </source>
</evidence>
<dbReference type="PANTHER" id="PTHR10015:SF206">
    <property type="entry name" value="HSF-TYPE DNA-BINDING DOMAIN-CONTAINING PROTEIN"/>
    <property type="match status" value="1"/>
</dbReference>
<dbReference type="eggNOG" id="KOG0627">
    <property type="taxonomic scope" value="Eukaryota"/>
</dbReference>
<dbReference type="InterPro" id="IPR000232">
    <property type="entry name" value="HSF_DNA-bd"/>
</dbReference>
<dbReference type="GO" id="GO:0005634">
    <property type="term" value="C:nucleus"/>
    <property type="evidence" value="ECO:0007669"/>
    <property type="project" value="UniProtKB-SubCell"/>
</dbReference>
<dbReference type="InterPro" id="IPR036390">
    <property type="entry name" value="WH_DNA-bd_sf"/>
</dbReference>
<dbReference type="FunFam" id="1.10.10.10:FF:000479">
    <property type="entry name" value="Predicted protein"/>
    <property type="match status" value="1"/>
</dbReference>